<comment type="caution">
    <text evidence="3">The sequence shown here is derived from an EMBL/GenBank/DDBJ whole genome shotgun (WGS) entry which is preliminary data.</text>
</comment>
<dbReference type="Pfam" id="PF13403">
    <property type="entry name" value="Hint_2"/>
    <property type="match status" value="1"/>
</dbReference>
<evidence type="ECO:0000313" key="4">
    <source>
        <dbReference type="Proteomes" id="UP001301152"/>
    </source>
</evidence>
<feature type="region of interest" description="Disordered" evidence="1">
    <location>
        <begin position="1"/>
        <end position="20"/>
    </location>
</feature>
<organism evidence="3 4">
    <name type="scientific">Acetobacter thailandicus</name>
    <dbReference type="NCBI Taxonomy" id="1502842"/>
    <lineage>
        <taxon>Bacteria</taxon>
        <taxon>Pseudomonadati</taxon>
        <taxon>Pseudomonadota</taxon>
        <taxon>Alphaproteobacteria</taxon>
        <taxon>Acetobacterales</taxon>
        <taxon>Acetobacteraceae</taxon>
        <taxon>Acetobacter</taxon>
    </lineage>
</organism>
<reference evidence="3 4" key="1">
    <citation type="submission" date="2022-11" db="EMBL/GenBank/DDBJ databases">
        <title>Genome sequencing of Acetobacter type strain.</title>
        <authorList>
            <person name="Heo J."/>
            <person name="Lee D."/>
            <person name="Han B.-H."/>
            <person name="Hong S.-B."/>
            <person name="Kwon S.-W."/>
        </authorList>
    </citation>
    <scope>NUCLEOTIDE SEQUENCE [LARGE SCALE GENOMIC DNA]</scope>
    <source>
        <strain evidence="3 4">KACC 21253</strain>
    </source>
</reference>
<feature type="compositionally biased region" description="Basic and acidic residues" evidence="1">
    <location>
        <begin position="1"/>
        <end position="12"/>
    </location>
</feature>
<evidence type="ECO:0000259" key="2">
    <source>
        <dbReference type="Pfam" id="PF13403"/>
    </source>
</evidence>
<accession>A0ABT3QDK1</accession>
<keyword evidence="4" id="KW-1185">Reference proteome</keyword>
<evidence type="ECO:0000256" key="1">
    <source>
        <dbReference type="SAM" id="MobiDB-lite"/>
    </source>
</evidence>
<dbReference type="InterPro" id="IPR028992">
    <property type="entry name" value="Hedgehog/Intein_dom"/>
</dbReference>
<sequence>MSSYNNDDKKNPADGSDPVTMTYGDQSKFLNAPVSYGIKVIMQSGSTLGDASVSSGGIVVMDSGSVLSGVNTVYEGGKLFIWPDGGGTVYMDGSNNSGLIISGLASGGTASTVISGFNGHGSGDSDRIEIAGVLQSDIVAMSFPSADQIQLSLQNGTSFVLNITGIEASGVSLSSNSANGYLLLEVCFLAGSMIATPEGDRAVEELRPGDIVNVFEHETGKICTSKITWAGQKDMLVRPGLAEDLAGYPVRVLKDAIAPGVPYKDLLVTGEHCMFFDGNFVPVRMLVNGRSVFYDHSLTGYTYYHIETESHSVIWANGMLTESYLDTGNRSLFAQYGNLLTMERGDVRSWDEDAAAPLTTTREHVEPIFRAIEQRAVREGIGVSRPLQHITTDDSAFHLVSECGATLRKVREANGYHVFMIPPDVTDVRMVSRASRPSDAIGAFVDDRRSLGVLVGDIRLFQLNDTRVIDEHLQSGELKGWDTRKEVNCRWTTGNACLSLGERKANSVAMLAVQVLAAGPYLLYDANNDNLVICCGA</sequence>
<dbReference type="Proteomes" id="UP001301152">
    <property type="component" value="Unassembled WGS sequence"/>
</dbReference>
<dbReference type="InterPro" id="IPR036844">
    <property type="entry name" value="Hint_dom_sf"/>
</dbReference>
<dbReference type="Gene3D" id="2.170.16.10">
    <property type="entry name" value="Hedgehog/Intein (Hint) domain"/>
    <property type="match status" value="1"/>
</dbReference>
<proteinExistence type="predicted"/>
<feature type="domain" description="Hedgehog/Intein (Hint)" evidence="2">
    <location>
        <begin position="186"/>
        <end position="327"/>
    </location>
</feature>
<dbReference type="EMBL" id="JAPIUZ010000002">
    <property type="protein sequence ID" value="MCX2563364.1"/>
    <property type="molecule type" value="Genomic_DNA"/>
</dbReference>
<gene>
    <name evidence="3" type="ORF">OQ497_05220</name>
</gene>
<dbReference type="SUPFAM" id="SSF51294">
    <property type="entry name" value="Hedgehog/intein (Hint) domain"/>
    <property type="match status" value="1"/>
</dbReference>
<protein>
    <submittedName>
        <fullName evidence="3">Hint domain-containing protein</fullName>
    </submittedName>
</protein>
<name>A0ABT3QDK1_9PROT</name>
<dbReference type="RefSeq" id="WP_173559089.1">
    <property type="nucleotide sequence ID" value="NZ_JAPIUZ010000002.1"/>
</dbReference>
<evidence type="ECO:0000313" key="3">
    <source>
        <dbReference type="EMBL" id="MCX2563364.1"/>
    </source>
</evidence>